<name>A0A9P8KTL9_9PEZI</name>
<protein>
    <recommendedName>
        <fullName evidence="3">Aspartate aminotransferase</fullName>
    </recommendedName>
</protein>
<dbReference type="InterPro" id="IPR015421">
    <property type="entry name" value="PyrdxlP-dep_Trfase_major"/>
</dbReference>
<dbReference type="Proteomes" id="UP000750711">
    <property type="component" value="Unassembled WGS sequence"/>
</dbReference>
<keyword evidence="2" id="KW-1185">Reference proteome</keyword>
<dbReference type="SUPFAM" id="SSF53383">
    <property type="entry name" value="PLP-dependent transferases"/>
    <property type="match status" value="1"/>
</dbReference>
<dbReference type="InterPro" id="IPR015424">
    <property type="entry name" value="PyrdxlP-dep_Trfase"/>
</dbReference>
<comment type="caution">
    <text evidence="1">The sequence shown here is derived from an EMBL/GenBank/DDBJ whole genome shotgun (WGS) entry which is preliminary data.</text>
</comment>
<feature type="non-terminal residue" evidence="1">
    <location>
        <position position="1"/>
    </location>
</feature>
<evidence type="ECO:0008006" key="3">
    <source>
        <dbReference type="Google" id="ProtNLM"/>
    </source>
</evidence>
<evidence type="ECO:0000313" key="2">
    <source>
        <dbReference type="Proteomes" id="UP000750711"/>
    </source>
</evidence>
<gene>
    <name evidence="1" type="ORF">GP486_008999</name>
</gene>
<proteinExistence type="predicted"/>
<evidence type="ECO:0000313" key="1">
    <source>
        <dbReference type="EMBL" id="KAH0533511.1"/>
    </source>
</evidence>
<organism evidence="1 2">
    <name type="scientific">Trichoglossum hirsutum</name>
    <dbReference type="NCBI Taxonomy" id="265104"/>
    <lineage>
        <taxon>Eukaryota</taxon>
        <taxon>Fungi</taxon>
        <taxon>Dikarya</taxon>
        <taxon>Ascomycota</taxon>
        <taxon>Pezizomycotina</taxon>
        <taxon>Geoglossomycetes</taxon>
        <taxon>Geoglossales</taxon>
        <taxon>Geoglossaceae</taxon>
        <taxon>Trichoglossum</taxon>
    </lineage>
</organism>
<sequence length="85" mass="9579">INWKQHPHSATKGPRAIEKEIYDATVENGALVVPGSWFQADPDAVLPDMFFRVTYASLPREQTTEAIMRLGAAIRKCFGVDPTWY</sequence>
<dbReference type="EMBL" id="JAGHQM010004887">
    <property type="protein sequence ID" value="KAH0533511.1"/>
    <property type="molecule type" value="Genomic_DNA"/>
</dbReference>
<dbReference type="AlphaFoldDB" id="A0A9P8KTL9"/>
<dbReference type="Gene3D" id="3.40.640.10">
    <property type="entry name" value="Type I PLP-dependent aspartate aminotransferase-like (Major domain)"/>
    <property type="match status" value="1"/>
</dbReference>
<reference evidence="1" key="1">
    <citation type="submission" date="2021-03" db="EMBL/GenBank/DDBJ databases">
        <title>Comparative genomics and phylogenomic investigation of the class Geoglossomycetes provide insights into ecological specialization and systematics.</title>
        <authorList>
            <person name="Melie T."/>
            <person name="Pirro S."/>
            <person name="Miller A.N."/>
            <person name="Quandt A."/>
        </authorList>
    </citation>
    <scope>NUCLEOTIDE SEQUENCE</scope>
    <source>
        <strain evidence="1">CAQ_001_2017</strain>
    </source>
</reference>
<accession>A0A9P8KTL9</accession>